<organism evidence="1 2">
    <name type="scientific">Inconstantimicrobium mannanitabidum</name>
    <dbReference type="NCBI Taxonomy" id="1604901"/>
    <lineage>
        <taxon>Bacteria</taxon>
        <taxon>Bacillati</taxon>
        <taxon>Bacillota</taxon>
        <taxon>Clostridia</taxon>
        <taxon>Eubacteriales</taxon>
        <taxon>Clostridiaceae</taxon>
        <taxon>Inconstantimicrobium</taxon>
    </lineage>
</organism>
<evidence type="ECO:0000313" key="1">
    <source>
        <dbReference type="EMBL" id="GKX66476.1"/>
    </source>
</evidence>
<evidence type="ECO:0000313" key="2">
    <source>
        <dbReference type="Proteomes" id="UP001058074"/>
    </source>
</evidence>
<gene>
    <name evidence="1" type="ORF">rsdtw13_17340</name>
</gene>
<dbReference type="Proteomes" id="UP001058074">
    <property type="component" value="Unassembled WGS sequence"/>
</dbReference>
<dbReference type="EMBL" id="BROD01000001">
    <property type="protein sequence ID" value="GKX66476.1"/>
    <property type="molecule type" value="Genomic_DNA"/>
</dbReference>
<keyword evidence="2" id="KW-1185">Reference proteome</keyword>
<sequence>MKKIDIEPERIFCPQPMYAIGTYNEDNQPNFGVITWIGFNWNGSPHIMLGVGGSKKTKDNIQRTGTFSANLVSSDMLWLADYFGSTHGNDGIKNKVNYDYKNGSVLNVPVLDKSKWVFECEVDKTIELDGSHIFISKIKNIQIDEQFKNMNIEMIDLTKLDPVLYAPYNYFKIGEKLGDCGDWEKNISEFK</sequence>
<comment type="caution">
    <text evidence="1">The sequence shown here is derived from an EMBL/GenBank/DDBJ whole genome shotgun (WGS) entry which is preliminary data.</text>
</comment>
<name>A0ACB5RBP1_9CLOT</name>
<proteinExistence type="predicted"/>
<reference evidence="1" key="1">
    <citation type="journal article" date="2025" name="Int. J. Syst. Evol. Microbiol.">
        <title>Inconstantimicrobium mannanitabidum sp. nov., a novel member of the family Clostridiaceae isolated from anoxic soil under the treatment of reductive soil disinfestation.</title>
        <authorList>
            <person name="Ueki A."/>
            <person name="Tonouchi A."/>
            <person name="Honma S."/>
            <person name="Kaku N."/>
            <person name="Ueki K."/>
        </authorList>
    </citation>
    <scope>NUCLEOTIDE SEQUENCE</scope>
    <source>
        <strain evidence="1">TW13</strain>
    </source>
</reference>
<accession>A0ACB5RBP1</accession>
<protein>
    <submittedName>
        <fullName evidence="1">Uncharacterized protein</fullName>
    </submittedName>
</protein>